<keyword evidence="1" id="KW-0001">2Fe-2S</keyword>
<dbReference type="EMBL" id="JALLKP010000001">
    <property type="protein sequence ID" value="KAK2197281.1"/>
    <property type="molecule type" value="Genomic_DNA"/>
</dbReference>
<accession>A0AAD9PLV2</accession>
<dbReference type="InterPro" id="IPR017941">
    <property type="entry name" value="Rieske_2Fe-2S"/>
</dbReference>
<dbReference type="PROSITE" id="PS51296">
    <property type="entry name" value="RIESKE"/>
    <property type="match status" value="1"/>
</dbReference>
<evidence type="ECO:0000313" key="8">
    <source>
        <dbReference type="Proteomes" id="UP001214638"/>
    </source>
</evidence>
<dbReference type="KEGG" id="bdw:94334578"/>
<dbReference type="GO" id="GO:0046872">
    <property type="term" value="F:metal ion binding"/>
    <property type="evidence" value="ECO:0007669"/>
    <property type="project" value="UniProtKB-KW"/>
</dbReference>
<keyword evidence="3" id="KW-0408">Iron</keyword>
<evidence type="ECO:0000313" key="7">
    <source>
        <dbReference type="EMBL" id="KAK2197281.1"/>
    </source>
</evidence>
<comment type="caution">
    <text evidence="7">The sequence shown here is derived from an EMBL/GenBank/DDBJ whole genome shotgun (WGS) entry which is preliminary data.</text>
</comment>
<evidence type="ECO:0000256" key="3">
    <source>
        <dbReference type="ARBA" id="ARBA00023004"/>
    </source>
</evidence>
<dbReference type="GO" id="GO:0051537">
    <property type="term" value="F:2 iron, 2 sulfur cluster binding"/>
    <property type="evidence" value="ECO:0007669"/>
    <property type="project" value="UniProtKB-KW"/>
</dbReference>
<comment type="cofactor">
    <cofactor evidence="5">
        <name>[2Fe-2S] cluster</name>
        <dbReference type="ChEBI" id="CHEBI:190135"/>
    </cofactor>
</comment>
<dbReference type="InterPro" id="IPR036922">
    <property type="entry name" value="Rieske_2Fe-2S_sf"/>
</dbReference>
<keyword evidence="4" id="KW-0411">Iron-sulfur</keyword>
<dbReference type="RefSeq" id="XP_067804123.1">
    <property type="nucleotide sequence ID" value="XM_067945332.1"/>
</dbReference>
<reference evidence="7" key="1">
    <citation type="journal article" date="2023" name="Nat. Microbiol.">
        <title>Babesia duncani multi-omics identifies virulence factors and drug targets.</title>
        <authorList>
            <person name="Singh P."/>
            <person name="Lonardi S."/>
            <person name="Liang Q."/>
            <person name="Vydyam P."/>
            <person name="Khabirova E."/>
            <person name="Fang T."/>
            <person name="Gihaz S."/>
            <person name="Thekkiniath J."/>
            <person name="Munshi M."/>
            <person name="Abel S."/>
            <person name="Ciampossin L."/>
            <person name="Batugedara G."/>
            <person name="Gupta M."/>
            <person name="Lu X.M."/>
            <person name="Lenz T."/>
            <person name="Chakravarty S."/>
            <person name="Cornillot E."/>
            <person name="Hu Y."/>
            <person name="Ma W."/>
            <person name="Gonzalez L.M."/>
            <person name="Sanchez S."/>
            <person name="Estrada K."/>
            <person name="Sanchez-Flores A."/>
            <person name="Montero E."/>
            <person name="Harb O.S."/>
            <person name="Le Roch K.G."/>
            <person name="Mamoun C.B."/>
        </authorList>
    </citation>
    <scope>NUCLEOTIDE SEQUENCE</scope>
    <source>
        <strain evidence="7">WA1</strain>
    </source>
</reference>
<organism evidence="7 8">
    <name type="scientific">Babesia duncani</name>
    <dbReference type="NCBI Taxonomy" id="323732"/>
    <lineage>
        <taxon>Eukaryota</taxon>
        <taxon>Sar</taxon>
        <taxon>Alveolata</taxon>
        <taxon>Apicomplexa</taxon>
        <taxon>Aconoidasida</taxon>
        <taxon>Piroplasmida</taxon>
        <taxon>Babesiidae</taxon>
        <taxon>Babesia</taxon>
    </lineage>
</organism>
<name>A0AAD9PLV2_9APIC</name>
<evidence type="ECO:0000256" key="5">
    <source>
        <dbReference type="ARBA" id="ARBA00034078"/>
    </source>
</evidence>
<feature type="domain" description="Rieske" evidence="6">
    <location>
        <begin position="15"/>
        <end position="90"/>
    </location>
</feature>
<dbReference type="PANTHER" id="PTHR21496:SF0">
    <property type="entry name" value="RIESKE DOMAIN-CONTAINING PROTEIN"/>
    <property type="match status" value="1"/>
</dbReference>
<proteinExistence type="predicted"/>
<protein>
    <submittedName>
        <fullName evidence="7">Bifunctional Rieske [2Fe-2S] iron-sulfur domain/Rieske [2Fe-2S] iron-sulfur domain superfamily/Rieske-like [2Fe-2S] domain</fullName>
    </submittedName>
</protein>
<evidence type="ECO:0000256" key="4">
    <source>
        <dbReference type="ARBA" id="ARBA00023014"/>
    </source>
</evidence>
<dbReference type="AlphaFoldDB" id="A0AAD9PLV2"/>
<evidence type="ECO:0000259" key="6">
    <source>
        <dbReference type="PROSITE" id="PS51296"/>
    </source>
</evidence>
<dbReference type="PANTHER" id="PTHR21496">
    <property type="entry name" value="FERREDOXIN-RELATED"/>
    <property type="match status" value="1"/>
</dbReference>
<evidence type="ECO:0000256" key="2">
    <source>
        <dbReference type="ARBA" id="ARBA00022723"/>
    </source>
</evidence>
<dbReference type="Proteomes" id="UP001214638">
    <property type="component" value="Unassembled WGS sequence"/>
</dbReference>
<dbReference type="InterPro" id="IPR054716">
    <property type="entry name" value="Sol_Rieske_ferrdox_dom"/>
</dbReference>
<keyword evidence="8" id="KW-1185">Reference proteome</keyword>
<dbReference type="SUPFAM" id="SSF50022">
    <property type="entry name" value="ISP domain"/>
    <property type="match status" value="1"/>
</dbReference>
<keyword evidence="2" id="KW-0479">Metal-binding</keyword>
<dbReference type="GeneID" id="94334578"/>
<evidence type="ECO:0000256" key="1">
    <source>
        <dbReference type="ARBA" id="ARBA00022714"/>
    </source>
</evidence>
<gene>
    <name evidence="7" type="ORF">BdWA1_000280</name>
</gene>
<sequence>MTEGVCCNLHVFVTLVAIFHHNDHFYAIDANCYHAAGRLEEATVDIEEILGEPCIRCPLHARVISLTTGHCMYQNVKVAKDDSNNTKITPIGWKSMGQVQRTHAIKILGNILYIKINKDEAQLESDQYCHLH</sequence>
<dbReference type="Gene3D" id="2.102.10.10">
    <property type="entry name" value="Rieske [2Fe-2S] iron-sulphur domain"/>
    <property type="match status" value="1"/>
</dbReference>
<dbReference type="Pfam" id="PF22543">
    <property type="entry name" value="Rieske_4"/>
    <property type="match status" value="1"/>
</dbReference>